<dbReference type="CDD" id="cd00130">
    <property type="entry name" value="PAS"/>
    <property type="match status" value="1"/>
</dbReference>
<evidence type="ECO:0000256" key="8">
    <source>
        <dbReference type="PROSITE-ProRule" id="PRU00050"/>
    </source>
</evidence>
<dbReference type="PROSITE" id="PS50122">
    <property type="entry name" value="CHEB"/>
    <property type="match status" value="1"/>
</dbReference>
<dbReference type="Proteomes" id="UP000541185">
    <property type="component" value="Unassembled WGS sequence"/>
</dbReference>
<comment type="catalytic activity">
    <reaction evidence="1">
        <text>ATP + protein L-histidine = ADP + protein N-phospho-L-histidine.</text>
        <dbReference type="EC" id="2.7.13.3"/>
    </reaction>
</comment>
<evidence type="ECO:0000256" key="7">
    <source>
        <dbReference type="ARBA" id="ARBA00022777"/>
    </source>
</evidence>
<evidence type="ECO:0000313" key="14">
    <source>
        <dbReference type="Proteomes" id="UP000541185"/>
    </source>
</evidence>
<dbReference type="Pfam" id="PF00512">
    <property type="entry name" value="HisKA"/>
    <property type="match status" value="1"/>
</dbReference>
<dbReference type="GO" id="GO:0005886">
    <property type="term" value="C:plasma membrane"/>
    <property type="evidence" value="ECO:0007669"/>
    <property type="project" value="UniProtKB-SubCell"/>
</dbReference>
<dbReference type="InterPro" id="IPR004358">
    <property type="entry name" value="Sig_transdc_His_kin-like_C"/>
</dbReference>
<dbReference type="InterPro" id="IPR005467">
    <property type="entry name" value="His_kinase_dom"/>
</dbReference>
<keyword evidence="4 8" id="KW-0145">Chemotaxis</keyword>
<feature type="active site" evidence="8">
    <location>
        <position position="23"/>
    </location>
</feature>
<reference evidence="13 14" key="1">
    <citation type="submission" date="2020-04" db="EMBL/GenBank/DDBJ databases">
        <title>Ramlibacter sp. G-1-2-2 isolated from soil.</title>
        <authorList>
            <person name="Dahal R.H."/>
        </authorList>
    </citation>
    <scope>NUCLEOTIDE SEQUENCE [LARGE SCALE GENOMIC DNA]</scope>
    <source>
        <strain evidence="13 14">G-1-2-2</strain>
    </source>
</reference>
<dbReference type="SMART" id="SM00388">
    <property type="entry name" value="HisKA"/>
    <property type="match status" value="1"/>
</dbReference>
<dbReference type="GO" id="GO:0008984">
    <property type="term" value="F:protein-glutamate methylesterase activity"/>
    <property type="evidence" value="ECO:0007669"/>
    <property type="project" value="InterPro"/>
</dbReference>
<keyword evidence="14" id="KW-1185">Reference proteome</keyword>
<feature type="domain" description="Response regulatory" evidence="11">
    <location>
        <begin position="840"/>
        <end position="955"/>
    </location>
</feature>
<evidence type="ECO:0000256" key="4">
    <source>
        <dbReference type="ARBA" id="ARBA00022500"/>
    </source>
</evidence>
<dbReference type="SMART" id="SM00448">
    <property type="entry name" value="REC"/>
    <property type="match status" value="1"/>
</dbReference>
<evidence type="ECO:0000259" key="12">
    <source>
        <dbReference type="PROSITE" id="PS50122"/>
    </source>
</evidence>
<dbReference type="PANTHER" id="PTHR43547:SF2">
    <property type="entry name" value="HYBRID SIGNAL TRANSDUCTION HISTIDINE KINASE C"/>
    <property type="match status" value="1"/>
</dbReference>
<keyword evidence="8" id="KW-0378">Hydrolase</keyword>
<dbReference type="InterPro" id="IPR000673">
    <property type="entry name" value="Sig_transdc_resp-reg_Me-estase"/>
</dbReference>
<dbReference type="Pfam" id="PF00072">
    <property type="entry name" value="Response_reg"/>
    <property type="match status" value="1"/>
</dbReference>
<evidence type="ECO:0000256" key="5">
    <source>
        <dbReference type="ARBA" id="ARBA00022553"/>
    </source>
</evidence>
<dbReference type="SUPFAM" id="SSF55785">
    <property type="entry name" value="PYP-like sensor domain (PAS domain)"/>
    <property type="match status" value="1"/>
</dbReference>
<dbReference type="SUPFAM" id="SSF55781">
    <property type="entry name" value="GAF domain-like"/>
    <property type="match status" value="3"/>
</dbReference>
<dbReference type="Gene3D" id="3.40.50.180">
    <property type="entry name" value="Methylesterase CheB, C-terminal domain"/>
    <property type="match status" value="1"/>
</dbReference>
<dbReference type="EC" id="2.7.13.3" evidence="3"/>
<dbReference type="SUPFAM" id="SSF55874">
    <property type="entry name" value="ATPase domain of HSP90 chaperone/DNA topoisomerase II/histidine kinase"/>
    <property type="match status" value="1"/>
</dbReference>
<evidence type="ECO:0000256" key="1">
    <source>
        <dbReference type="ARBA" id="ARBA00000085"/>
    </source>
</evidence>
<evidence type="ECO:0000256" key="9">
    <source>
        <dbReference type="PROSITE-ProRule" id="PRU00169"/>
    </source>
</evidence>
<dbReference type="SUPFAM" id="SSF52172">
    <property type="entry name" value="CheY-like"/>
    <property type="match status" value="1"/>
</dbReference>
<dbReference type="PANTHER" id="PTHR43547">
    <property type="entry name" value="TWO-COMPONENT HISTIDINE KINASE"/>
    <property type="match status" value="1"/>
</dbReference>
<dbReference type="InterPro" id="IPR003594">
    <property type="entry name" value="HATPase_dom"/>
</dbReference>
<dbReference type="InterPro" id="IPR036890">
    <property type="entry name" value="HATPase_C_sf"/>
</dbReference>
<keyword evidence="5 9" id="KW-0597">Phosphoprotein</keyword>
<dbReference type="InterPro" id="IPR035909">
    <property type="entry name" value="CheB_C"/>
</dbReference>
<dbReference type="PROSITE" id="PS50109">
    <property type="entry name" value="HIS_KIN"/>
    <property type="match status" value="1"/>
</dbReference>
<sequence>MDRPSHLPSIETGDFDVVALVGSAGAGPAGLQVLRDLPPGFSVPLIAAFHLAPDSVLDQVFARAPFEVVWARQGSLLAAGRLLLCPPRQFLDILPDGSCQLSPCEGGALEKPLDRFLGSVAQSFASRAIGVVLTGMGNDGAAGALELHRAGGQVVVQSEASAEYPAMPASAIAAGSASIVIPLGELGHLVGELLTRTPRREMRSEVEAVRRVFGDHGEMAARAREVDWSRTPLGPAVDWPEALRIPARTIMDASNPQALWWGPQLTQVYNDAWRVFLGVRKHPQALGGPAAASWPEVWHDIGPMVARVMATGVAEAGKGYLLLVQRDEYVEEVFADFSYAPVRDAAGAVLGVHHNVWETTHYVVAERRLQALRTLGAQLAAAQGMRDACERAATALGSDPQDLPFALFYLLDAQRRQGVLAAAAGVAPGAACAPHLLPLDVGTPWPLLAVLGSVPDAQVLLSDLANRCAGLPPVPLAREGALPPQSALLRPLRASADEPPVGVMVLGLSPHRQFDEGYRAFLDLVAVQLAAGIGQGRATELERERRERLAALDREKMLFFADVSHEFRTPLTLLLAPLEELLRRQDSLPASLAADVDVAVRNARRLLALVTNLLDFSQAESRRKPARLAPLDLRTLTAEVVSHFRSAIGAAGLQLRMEFDEQLLEVPVDPEMWTTVVSNLVSNALKFTFEGEIAVKLRALKLHAELVVSDTGIGIAESELGNVFKRFHRVRGARARTSEGAGIGLSMVQDLVQRMGGQVRVRSRSGCGSEFMVWLPYKSYRMQAGAEPDPVPRAASDLAADLADQAARWVEDDAPAGVLHDLVAQSGGRSAAPAVEPVGAIVVVDDNADMRRYLQRLLGGRWVVETASDGETGLAAIHRLRPQAVLADVMMGGIDGFELLRRVRADRELRHTPVVLVTARAGEAAAIESLLAGADDYIAKPFSPRELLARVQAVVDRARVDAALRASELRFRTLFETMRQGYSECEIVRDDQGRAVSYRVLDANPAWERLTGLPAAACRGRDVLDFLPGIERSWIDTADRVVRLNRREHIEHEAAALGAWFETDFYPSGGDRFNALYEDITERKLAEMRQAFLLRLSDALRPLRDPIAIQQAAMQVLGTHMKVNRAFYGDAQDDGDTLAIGPGFSKGTFPLEGHVKFSDFDADMAAWYLAGQTVVIHDVRDHPLVSAKARPNFDAIQVGAAVGVPLVKEGRVRAIVSLHQTAPRQWTDAEVSLLEETAERTWAAVERAKAEAVLQASEARQGFLLGLSTSAERTRRQNEALQAVVRGAPMQESLAILARMVAEETQGEARTAFYMADAAGAQLHPVRGAGDMPEAELDPAGDRGCWSFPIQTRERLAIGTFAMYFRTPREPAAADRELAELVTRTAAIVMASHRADAKYRALLEATAEADRPPAGS</sequence>
<dbReference type="EMBL" id="JABBFX010000003">
    <property type="protein sequence ID" value="NML47491.1"/>
    <property type="molecule type" value="Genomic_DNA"/>
</dbReference>
<feature type="domain" description="CheB-type methylesterase" evidence="12">
    <location>
        <begin position="11"/>
        <end position="197"/>
    </location>
</feature>
<dbReference type="SMART" id="SM00065">
    <property type="entry name" value="GAF"/>
    <property type="match status" value="1"/>
</dbReference>
<dbReference type="SUPFAM" id="SSF52738">
    <property type="entry name" value="Methylesterase CheB, C-terminal domain"/>
    <property type="match status" value="1"/>
</dbReference>
<accession>A0A848HDQ7</accession>
<keyword evidence="7" id="KW-0418">Kinase</keyword>
<keyword evidence="6" id="KW-0808">Transferase</keyword>
<dbReference type="Gene3D" id="3.30.450.40">
    <property type="match status" value="3"/>
</dbReference>
<evidence type="ECO:0000256" key="6">
    <source>
        <dbReference type="ARBA" id="ARBA00022679"/>
    </source>
</evidence>
<dbReference type="GO" id="GO:0000156">
    <property type="term" value="F:phosphorelay response regulator activity"/>
    <property type="evidence" value="ECO:0007669"/>
    <property type="project" value="InterPro"/>
</dbReference>
<protein>
    <recommendedName>
        <fullName evidence="3">histidine kinase</fullName>
        <ecNumber evidence="3">2.7.13.3</ecNumber>
    </recommendedName>
</protein>
<feature type="active site" evidence="8">
    <location>
        <position position="139"/>
    </location>
</feature>
<evidence type="ECO:0000256" key="2">
    <source>
        <dbReference type="ARBA" id="ARBA00004429"/>
    </source>
</evidence>
<dbReference type="Gene3D" id="3.40.50.2300">
    <property type="match status" value="1"/>
</dbReference>
<name>A0A848HDQ7_9BURK</name>
<dbReference type="SUPFAM" id="SSF47384">
    <property type="entry name" value="Homodimeric domain of signal transducing histidine kinase"/>
    <property type="match status" value="1"/>
</dbReference>
<dbReference type="Pfam" id="PF02518">
    <property type="entry name" value="HATPase_c"/>
    <property type="match status" value="1"/>
</dbReference>
<dbReference type="InterPro" id="IPR001789">
    <property type="entry name" value="Sig_transdc_resp-reg_receiver"/>
</dbReference>
<dbReference type="Gene3D" id="1.10.287.130">
    <property type="match status" value="1"/>
</dbReference>
<dbReference type="Gene3D" id="3.30.450.20">
    <property type="entry name" value="PAS domain"/>
    <property type="match status" value="2"/>
</dbReference>
<dbReference type="InterPro" id="IPR035965">
    <property type="entry name" value="PAS-like_dom_sf"/>
</dbReference>
<dbReference type="SMART" id="SM00387">
    <property type="entry name" value="HATPase_c"/>
    <property type="match status" value="1"/>
</dbReference>
<organism evidence="13 14">
    <name type="scientific">Ramlibacter agri</name>
    <dbReference type="NCBI Taxonomy" id="2728837"/>
    <lineage>
        <taxon>Bacteria</taxon>
        <taxon>Pseudomonadati</taxon>
        <taxon>Pseudomonadota</taxon>
        <taxon>Betaproteobacteria</taxon>
        <taxon>Burkholderiales</taxon>
        <taxon>Comamonadaceae</taxon>
        <taxon>Ramlibacter</taxon>
    </lineage>
</organism>
<dbReference type="GO" id="GO:0005737">
    <property type="term" value="C:cytoplasm"/>
    <property type="evidence" value="ECO:0007669"/>
    <property type="project" value="InterPro"/>
</dbReference>
<dbReference type="InterPro" id="IPR000014">
    <property type="entry name" value="PAS"/>
</dbReference>
<comment type="subcellular location">
    <subcellularLocation>
        <location evidence="2">Cell inner membrane</location>
        <topology evidence="2">Multi-pass membrane protein</topology>
    </subcellularLocation>
</comment>
<evidence type="ECO:0000313" key="13">
    <source>
        <dbReference type="EMBL" id="NML47491.1"/>
    </source>
</evidence>
<dbReference type="GO" id="GO:0006935">
    <property type="term" value="P:chemotaxis"/>
    <property type="evidence" value="ECO:0007669"/>
    <property type="project" value="UniProtKB-UniRule"/>
</dbReference>
<evidence type="ECO:0000256" key="3">
    <source>
        <dbReference type="ARBA" id="ARBA00012438"/>
    </source>
</evidence>
<feature type="domain" description="Histidine kinase" evidence="10">
    <location>
        <begin position="562"/>
        <end position="779"/>
    </location>
</feature>
<dbReference type="Pfam" id="PF13188">
    <property type="entry name" value="PAS_8"/>
    <property type="match status" value="1"/>
</dbReference>
<comment type="caution">
    <text evidence="13">The sequence shown here is derived from an EMBL/GenBank/DDBJ whole genome shotgun (WGS) entry which is preliminary data.</text>
</comment>
<dbReference type="FunFam" id="3.30.565.10:FF:000006">
    <property type="entry name" value="Sensor histidine kinase WalK"/>
    <property type="match status" value="1"/>
</dbReference>
<dbReference type="Pfam" id="PF01339">
    <property type="entry name" value="CheB_methylest"/>
    <property type="match status" value="1"/>
</dbReference>
<dbReference type="PRINTS" id="PR00344">
    <property type="entry name" value="BCTRLSENSOR"/>
</dbReference>
<feature type="modified residue" description="4-aspartylphosphate" evidence="9">
    <location>
        <position position="888"/>
    </location>
</feature>
<feature type="active site" evidence="8">
    <location>
        <position position="50"/>
    </location>
</feature>
<proteinExistence type="predicted"/>
<dbReference type="Gene3D" id="3.30.565.10">
    <property type="entry name" value="Histidine kinase-like ATPase, C-terminal domain"/>
    <property type="match status" value="1"/>
</dbReference>
<dbReference type="InterPro" id="IPR011006">
    <property type="entry name" value="CheY-like_superfamily"/>
</dbReference>
<dbReference type="InterPro" id="IPR003018">
    <property type="entry name" value="GAF"/>
</dbReference>
<dbReference type="InterPro" id="IPR029016">
    <property type="entry name" value="GAF-like_dom_sf"/>
</dbReference>
<gene>
    <name evidence="13" type="ORF">HHL11_27320</name>
</gene>
<evidence type="ECO:0000259" key="11">
    <source>
        <dbReference type="PROSITE" id="PS50110"/>
    </source>
</evidence>
<dbReference type="InterPro" id="IPR003661">
    <property type="entry name" value="HisK_dim/P_dom"/>
</dbReference>
<dbReference type="Pfam" id="PF01590">
    <property type="entry name" value="GAF"/>
    <property type="match status" value="1"/>
</dbReference>
<dbReference type="GO" id="GO:0000155">
    <property type="term" value="F:phosphorelay sensor kinase activity"/>
    <property type="evidence" value="ECO:0007669"/>
    <property type="project" value="InterPro"/>
</dbReference>
<evidence type="ECO:0000259" key="10">
    <source>
        <dbReference type="PROSITE" id="PS50109"/>
    </source>
</evidence>
<dbReference type="RefSeq" id="WP_169421766.1">
    <property type="nucleotide sequence ID" value="NZ_JABBFX010000003.1"/>
</dbReference>
<dbReference type="PROSITE" id="PS50110">
    <property type="entry name" value="RESPONSE_REGULATORY"/>
    <property type="match status" value="1"/>
</dbReference>
<dbReference type="InterPro" id="IPR036097">
    <property type="entry name" value="HisK_dim/P_sf"/>
</dbReference>